<evidence type="ECO:0000256" key="6">
    <source>
        <dbReference type="SAM" id="MobiDB-lite"/>
    </source>
</evidence>
<feature type="domain" description="DNA mismatch repair protein S5" evidence="8">
    <location>
        <begin position="212"/>
        <end position="330"/>
    </location>
</feature>
<dbReference type="InterPro" id="IPR014790">
    <property type="entry name" value="MutL_C"/>
</dbReference>
<evidence type="ECO:0000256" key="2">
    <source>
        <dbReference type="ARBA" id="ARBA00021975"/>
    </source>
</evidence>
<dbReference type="Pfam" id="PF13589">
    <property type="entry name" value="HATPase_c_3"/>
    <property type="match status" value="1"/>
</dbReference>
<feature type="region of interest" description="Disordered" evidence="6">
    <location>
        <begin position="344"/>
        <end position="363"/>
    </location>
</feature>
<dbReference type="InterPro" id="IPR014762">
    <property type="entry name" value="DNA_mismatch_repair_CS"/>
</dbReference>
<evidence type="ECO:0000256" key="4">
    <source>
        <dbReference type="ARBA" id="ARBA00023204"/>
    </source>
</evidence>
<sequence length="596" mass="64469">MSIRVLPPQLISQIAAGEVVERPASVVKELLENSLDAGAGHIRVDLECGGLRLIRIRDDGRGMGREELPLALARHATSKIASLDELERVASLGFRGEALPSIASVSDLILTSRPHDADEAFSAVGVGDDDPPPVRPAAHPPGTTVEVRDLFARVPARRKFLRTEATEFRHAHQVVRRIAASRFDVAFTLRHNGKTVLELAPATAAAEREDRVARLFGQDFLAHAVALSETAAGMQLTGWIATPGFSRSRADLQYSYVNQRLIQDRLFNHAVRAAYQDVLHNQRFPAYLLYLSMDPAGVDVNAHPAKAEVRFRASRQVHDFVHQSLKQALRAQGGHDQAHYVPLPTSFDPAPAPRHEAGTAGSAPIRQRGLGLSEAAATYAFQQPASTRATAVAAASPDEAPATPRLGYALAQLRGIYILAENAQGLVLVDMHAGHERVLYERLKTALGEGRLISQPLLVPEVVDVGEAAADVAEQAATELAALGVELDRQDPNRVTVRALPTLLGEVDAAALVHDLLSDLAAEDGPGRIARMQDELLADMGCRAAIKAGRRLSLAEMNALLRDMEGTERAGHCNHGRPTWVQVDIADLDRIFMRGQ</sequence>
<dbReference type="InterPro" id="IPR042121">
    <property type="entry name" value="MutL_C_regsub"/>
</dbReference>
<dbReference type="GO" id="GO:0004519">
    <property type="term" value="F:endonuclease activity"/>
    <property type="evidence" value="ECO:0007669"/>
    <property type="project" value="UniProtKB-KW"/>
</dbReference>
<dbReference type="InterPro" id="IPR020568">
    <property type="entry name" value="Ribosomal_Su5_D2-typ_SF"/>
</dbReference>
<organism evidence="9 10">
    <name type="scientific">Spectribacter acetivorans</name>
    <dbReference type="NCBI Taxonomy" id="3075603"/>
    <lineage>
        <taxon>Bacteria</taxon>
        <taxon>Pseudomonadati</taxon>
        <taxon>Pseudomonadota</taxon>
        <taxon>Gammaproteobacteria</taxon>
        <taxon>Salinisphaerales</taxon>
        <taxon>Salinisphaeraceae</taxon>
        <taxon>Spectribacter</taxon>
    </lineage>
</organism>
<dbReference type="Gene3D" id="3.30.1540.20">
    <property type="entry name" value="MutL, C-terminal domain, dimerisation subdomain"/>
    <property type="match status" value="1"/>
</dbReference>
<dbReference type="InterPro" id="IPR002099">
    <property type="entry name" value="MutL/Mlh/PMS"/>
</dbReference>
<dbReference type="InterPro" id="IPR020667">
    <property type="entry name" value="DNA_mismatch_repair_MutL"/>
</dbReference>
<name>A0ABU3B6D3_9GAMM</name>
<dbReference type="SUPFAM" id="SSF54211">
    <property type="entry name" value="Ribosomal protein S5 domain 2-like"/>
    <property type="match status" value="1"/>
</dbReference>
<evidence type="ECO:0000256" key="1">
    <source>
        <dbReference type="ARBA" id="ARBA00006082"/>
    </source>
</evidence>
<dbReference type="Pfam" id="PF08676">
    <property type="entry name" value="MutL_C"/>
    <property type="match status" value="1"/>
</dbReference>
<proteinExistence type="inferred from homology"/>
<evidence type="ECO:0000259" key="8">
    <source>
        <dbReference type="SMART" id="SM01340"/>
    </source>
</evidence>
<dbReference type="Pfam" id="PF01119">
    <property type="entry name" value="DNA_mis_repair"/>
    <property type="match status" value="1"/>
</dbReference>
<dbReference type="SMART" id="SM01340">
    <property type="entry name" value="DNA_mis_repair"/>
    <property type="match status" value="1"/>
</dbReference>
<comment type="similarity">
    <text evidence="1 5">Belongs to the DNA mismatch repair MutL/HexB family.</text>
</comment>
<keyword evidence="4 5" id="KW-0234">DNA repair</keyword>
<keyword evidence="9" id="KW-0540">Nuclease</keyword>
<feature type="domain" description="MutL C-terminal dimerisation" evidence="7">
    <location>
        <begin position="409"/>
        <end position="552"/>
    </location>
</feature>
<dbReference type="InterPro" id="IPR014721">
    <property type="entry name" value="Ribsml_uS5_D2-typ_fold_subgr"/>
</dbReference>
<dbReference type="InterPro" id="IPR042120">
    <property type="entry name" value="MutL_C_dimsub"/>
</dbReference>
<evidence type="ECO:0000259" key="7">
    <source>
        <dbReference type="SMART" id="SM00853"/>
    </source>
</evidence>
<dbReference type="PANTHER" id="PTHR10073:SF12">
    <property type="entry name" value="DNA MISMATCH REPAIR PROTEIN MLH1"/>
    <property type="match status" value="1"/>
</dbReference>
<reference evidence="9 10" key="1">
    <citation type="submission" date="2023-09" db="EMBL/GenBank/DDBJ databases">
        <authorList>
            <person name="Rey-Velasco X."/>
        </authorList>
    </citation>
    <scope>NUCLEOTIDE SEQUENCE [LARGE SCALE GENOMIC DNA]</scope>
    <source>
        <strain evidence="9 10">P385</strain>
    </source>
</reference>
<keyword evidence="9" id="KW-0378">Hydrolase</keyword>
<comment type="function">
    <text evidence="5">This protein is involved in the repair of mismatches in DNA. It is required for dam-dependent methyl-directed DNA mismatch repair. May act as a 'molecular matchmaker', a protein that promotes the formation of a stable complex between two or more DNA-binding proteins in an ATP-dependent manner without itself being part of a final effector complex.</text>
</comment>
<dbReference type="NCBIfam" id="TIGR00585">
    <property type="entry name" value="mutl"/>
    <property type="match status" value="1"/>
</dbReference>
<dbReference type="SUPFAM" id="SSF118116">
    <property type="entry name" value="DNA mismatch repair protein MutL"/>
    <property type="match status" value="1"/>
</dbReference>
<dbReference type="RefSeq" id="WP_311657658.1">
    <property type="nucleotide sequence ID" value="NZ_JAVRHY010000003.1"/>
</dbReference>
<dbReference type="Gene3D" id="3.30.565.10">
    <property type="entry name" value="Histidine kinase-like ATPase, C-terminal domain"/>
    <property type="match status" value="1"/>
</dbReference>
<dbReference type="PANTHER" id="PTHR10073">
    <property type="entry name" value="DNA MISMATCH REPAIR PROTEIN MLH, PMS, MUTL"/>
    <property type="match status" value="1"/>
</dbReference>
<keyword evidence="9" id="KW-0255">Endonuclease</keyword>
<protein>
    <recommendedName>
        <fullName evidence="2 5">DNA mismatch repair protein MutL</fullName>
    </recommendedName>
</protein>
<accession>A0ABU3B6D3</accession>
<dbReference type="SUPFAM" id="SSF55874">
    <property type="entry name" value="ATPase domain of HSP90 chaperone/DNA topoisomerase II/histidine kinase"/>
    <property type="match status" value="1"/>
</dbReference>
<dbReference type="HAMAP" id="MF_00149">
    <property type="entry name" value="DNA_mis_repair"/>
    <property type="match status" value="1"/>
</dbReference>
<dbReference type="CDD" id="cd03482">
    <property type="entry name" value="MutL_Trans_MutL"/>
    <property type="match status" value="1"/>
</dbReference>
<gene>
    <name evidence="5 9" type="primary">mutL</name>
    <name evidence="9" type="ORF">RM531_04695</name>
</gene>
<dbReference type="InterPro" id="IPR037198">
    <property type="entry name" value="MutL_C_sf"/>
</dbReference>
<comment type="caution">
    <text evidence="9">The sequence shown here is derived from an EMBL/GenBank/DDBJ whole genome shotgun (WGS) entry which is preliminary data.</text>
</comment>
<dbReference type="PROSITE" id="PS00058">
    <property type="entry name" value="DNA_MISMATCH_REPAIR_1"/>
    <property type="match status" value="1"/>
</dbReference>
<dbReference type="EMBL" id="JAVRHY010000003">
    <property type="protein sequence ID" value="MDT0617763.1"/>
    <property type="molecule type" value="Genomic_DNA"/>
</dbReference>
<evidence type="ECO:0000313" key="9">
    <source>
        <dbReference type="EMBL" id="MDT0617763.1"/>
    </source>
</evidence>
<dbReference type="SMART" id="SM00853">
    <property type="entry name" value="MutL_C"/>
    <property type="match status" value="1"/>
</dbReference>
<dbReference type="InterPro" id="IPR013507">
    <property type="entry name" value="DNA_mismatch_S5_2-like"/>
</dbReference>
<dbReference type="Gene3D" id="3.30.1370.100">
    <property type="entry name" value="MutL, C-terminal domain, regulatory subdomain"/>
    <property type="match status" value="1"/>
</dbReference>
<dbReference type="InterPro" id="IPR038973">
    <property type="entry name" value="MutL/Mlh/Pms-like"/>
</dbReference>
<keyword evidence="3 5" id="KW-0227">DNA damage</keyword>
<dbReference type="CDD" id="cd16926">
    <property type="entry name" value="HATPase_MutL-MLH-PMS-like"/>
    <property type="match status" value="1"/>
</dbReference>
<keyword evidence="10" id="KW-1185">Reference proteome</keyword>
<dbReference type="Gene3D" id="3.30.230.10">
    <property type="match status" value="1"/>
</dbReference>
<evidence type="ECO:0000313" key="10">
    <source>
        <dbReference type="Proteomes" id="UP001259982"/>
    </source>
</evidence>
<evidence type="ECO:0000256" key="5">
    <source>
        <dbReference type="HAMAP-Rule" id="MF_00149"/>
    </source>
</evidence>
<dbReference type="InterPro" id="IPR036890">
    <property type="entry name" value="HATPase_C_sf"/>
</dbReference>
<dbReference type="Proteomes" id="UP001259982">
    <property type="component" value="Unassembled WGS sequence"/>
</dbReference>
<evidence type="ECO:0000256" key="3">
    <source>
        <dbReference type="ARBA" id="ARBA00022763"/>
    </source>
</evidence>